<evidence type="ECO:0000256" key="1">
    <source>
        <dbReference type="ARBA" id="ARBA00022679"/>
    </source>
</evidence>
<feature type="region of interest" description="Disordered" evidence="8">
    <location>
        <begin position="206"/>
        <end position="233"/>
    </location>
</feature>
<organism evidence="11 12">
    <name type="scientific">Allomyces macrogynus (strain ATCC 38327)</name>
    <name type="common">Allomyces javanicus var. macrogynus</name>
    <dbReference type="NCBI Taxonomy" id="578462"/>
    <lineage>
        <taxon>Eukaryota</taxon>
        <taxon>Fungi</taxon>
        <taxon>Fungi incertae sedis</taxon>
        <taxon>Blastocladiomycota</taxon>
        <taxon>Blastocladiomycetes</taxon>
        <taxon>Blastocladiales</taxon>
        <taxon>Blastocladiaceae</taxon>
        <taxon>Allomyces</taxon>
    </lineage>
</organism>
<dbReference type="AlphaFoldDB" id="A0A0L0SS00"/>
<evidence type="ECO:0000259" key="10">
    <source>
        <dbReference type="PROSITE" id="PS51873"/>
    </source>
</evidence>
<dbReference type="Gene3D" id="3.30.40.10">
    <property type="entry name" value="Zinc/RING finger domain, C3HC4 (zinc finger)"/>
    <property type="match status" value="1"/>
</dbReference>
<evidence type="ECO:0000256" key="7">
    <source>
        <dbReference type="PROSITE-ProRule" id="PRU00175"/>
    </source>
</evidence>
<dbReference type="InterPro" id="IPR044066">
    <property type="entry name" value="TRIAD_supradom"/>
</dbReference>
<reference evidence="11 12" key="1">
    <citation type="submission" date="2009-11" db="EMBL/GenBank/DDBJ databases">
        <title>Annotation of Allomyces macrogynus ATCC 38327.</title>
        <authorList>
            <consortium name="The Broad Institute Genome Sequencing Platform"/>
            <person name="Russ C."/>
            <person name="Cuomo C."/>
            <person name="Burger G."/>
            <person name="Gray M.W."/>
            <person name="Holland P.W.H."/>
            <person name="King N."/>
            <person name="Lang F.B.F."/>
            <person name="Roger A.J."/>
            <person name="Ruiz-Trillo I."/>
            <person name="Young S.K."/>
            <person name="Zeng Q."/>
            <person name="Gargeya S."/>
            <person name="Fitzgerald M."/>
            <person name="Haas B."/>
            <person name="Abouelleil A."/>
            <person name="Alvarado L."/>
            <person name="Arachchi H.M."/>
            <person name="Berlin A."/>
            <person name="Chapman S.B."/>
            <person name="Gearin G."/>
            <person name="Goldberg J."/>
            <person name="Griggs A."/>
            <person name="Gujja S."/>
            <person name="Hansen M."/>
            <person name="Heiman D."/>
            <person name="Howarth C."/>
            <person name="Larimer J."/>
            <person name="Lui A."/>
            <person name="MacDonald P.J.P."/>
            <person name="McCowen C."/>
            <person name="Montmayeur A."/>
            <person name="Murphy C."/>
            <person name="Neiman D."/>
            <person name="Pearson M."/>
            <person name="Priest M."/>
            <person name="Roberts A."/>
            <person name="Saif S."/>
            <person name="Shea T."/>
            <person name="Sisk P."/>
            <person name="Stolte C."/>
            <person name="Sykes S."/>
            <person name="Wortman J."/>
            <person name="Nusbaum C."/>
            <person name="Birren B."/>
        </authorList>
    </citation>
    <scope>NUCLEOTIDE SEQUENCE [LARGE SCALE GENOMIC DNA]</scope>
    <source>
        <strain evidence="11 12">ATCC 38327</strain>
    </source>
</reference>
<sequence>MSLPTELAALARQCSICFDSQLDLWLPNCRDQFCRPCFERYIEEVVNNSWGIGVSPIKCPVCQDHLARAEWTRFVPQRLIDLYDKYNAPHRSVVRTCGECGIDVPLVHETPLPHPRSDAGWAIAQQIRAEVRQLVDLAIKTDATSAAKWAKVPDDVDAAFDLFFRHVHLTNRDSAVAAPVPAPNAPPTTQAPSTLAALLAAAGVPWRRGDDDDDMSGTDSDSGDGSSDESGDDMDALLSERARATATVAIPSVTLPPAPSASTSTGKSAASSIARLHAYLVPEMTALIDACFDGKPAAASVKHVPAATAPSAVADPGPADLLAQPVARTRSTSSTATTPTRRVSRAVYPTSSRDRSRSASVTPTKPGASKSSPRRSRGAPPPPAVPPTGAAPRLDLARQRKRRRRYATQARSLATSISLLLLRLEPRGEPWRAMQFRHLAAFPRGVCECGAALCWHCGENAHHVGMQCSEYRALQVQVLAGGANPRAAGLGEHAVAQGVGETLQWTAKHSKPCPQCRVWIVRDEGCNRVDCLFCGMAFCWQCSSPWSEKCGFYNCKATASSTVASAASLSLSALIAAPAAPAAEGMDLATPARGVAMPTPPNSPPEIGVPDVARLEARFRQQQQQQRAAAAAST</sequence>
<keyword evidence="6" id="KW-0862">Zinc</keyword>
<keyword evidence="12" id="KW-1185">Reference proteome</keyword>
<feature type="region of interest" description="Disordered" evidence="8">
    <location>
        <begin position="324"/>
        <end position="409"/>
    </location>
</feature>
<feature type="compositionally biased region" description="Low complexity" evidence="8">
    <location>
        <begin position="325"/>
        <end position="347"/>
    </location>
</feature>
<evidence type="ECO:0000256" key="5">
    <source>
        <dbReference type="ARBA" id="ARBA00022786"/>
    </source>
</evidence>
<keyword evidence="5" id="KW-0833">Ubl conjugation pathway</keyword>
<dbReference type="GO" id="GO:0008270">
    <property type="term" value="F:zinc ion binding"/>
    <property type="evidence" value="ECO:0007669"/>
    <property type="project" value="UniProtKB-KW"/>
</dbReference>
<proteinExistence type="predicted"/>
<dbReference type="InterPro" id="IPR001841">
    <property type="entry name" value="Znf_RING"/>
</dbReference>
<dbReference type="eggNOG" id="KOG1815">
    <property type="taxonomic scope" value="Eukaryota"/>
</dbReference>
<protein>
    <recommendedName>
        <fullName evidence="13">RING-type domain-containing protein</fullName>
    </recommendedName>
</protein>
<gene>
    <name evidence="11" type="ORF">AMAG_10788</name>
</gene>
<evidence type="ECO:0000313" key="12">
    <source>
        <dbReference type="Proteomes" id="UP000054350"/>
    </source>
</evidence>
<evidence type="ECO:0000256" key="6">
    <source>
        <dbReference type="ARBA" id="ARBA00022833"/>
    </source>
</evidence>
<evidence type="ECO:0000256" key="3">
    <source>
        <dbReference type="ARBA" id="ARBA00022737"/>
    </source>
</evidence>
<dbReference type="Gene3D" id="1.20.120.1750">
    <property type="match status" value="1"/>
</dbReference>
<keyword evidence="1" id="KW-0808">Transferase</keyword>
<name>A0A0L0SS00_ALLM3</name>
<dbReference type="GO" id="GO:0004842">
    <property type="term" value="F:ubiquitin-protein transferase activity"/>
    <property type="evidence" value="ECO:0007669"/>
    <property type="project" value="InterPro"/>
</dbReference>
<evidence type="ECO:0000313" key="11">
    <source>
        <dbReference type="EMBL" id="KNE65134.1"/>
    </source>
</evidence>
<dbReference type="PANTHER" id="PTHR11685">
    <property type="entry name" value="RBR FAMILY RING FINGER AND IBR DOMAIN-CONTAINING"/>
    <property type="match status" value="1"/>
</dbReference>
<dbReference type="VEuPathDB" id="FungiDB:AMAG_10788"/>
<dbReference type="SUPFAM" id="SSF57850">
    <property type="entry name" value="RING/U-box"/>
    <property type="match status" value="2"/>
</dbReference>
<keyword evidence="2" id="KW-0479">Metal-binding</keyword>
<reference evidence="12" key="2">
    <citation type="submission" date="2009-11" db="EMBL/GenBank/DDBJ databases">
        <title>The Genome Sequence of Allomyces macrogynus strain ATCC 38327.</title>
        <authorList>
            <consortium name="The Broad Institute Genome Sequencing Platform"/>
            <person name="Russ C."/>
            <person name="Cuomo C."/>
            <person name="Shea T."/>
            <person name="Young S.K."/>
            <person name="Zeng Q."/>
            <person name="Koehrsen M."/>
            <person name="Haas B."/>
            <person name="Borodovsky M."/>
            <person name="Guigo R."/>
            <person name="Alvarado L."/>
            <person name="Berlin A."/>
            <person name="Borenstein D."/>
            <person name="Chen Z."/>
            <person name="Engels R."/>
            <person name="Freedman E."/>
            <person name="Gellesch M."/>
            <person name="Goldberg J."/>
            <person name="Griggs A."/>
            <person name="Gujja S."/>
            <person name="Heiman D."/>
            <person name="Hepburn T."/>
            <person name="Howarth C."/>
            <person name="Jen D."/>
            <person name="Larson L."/>
            <person name="Lewis B."/>
            <person name="Mehta T."/>
            <person name="Park D."/>
            <person name="Pearson M."/>
            <person name="Roberts A."/>
            <person name="Saif S."/>
            <person name="Shenoy N."/>
            <person name="Sisk P."/>
            <person name="Stolte C."/>
            <person name="Sykes S."/>
            <person name="Walk T."/>
            <person name="White J."/>
            <person name="Yandava C."/>
            <person name="Burger G."/>
            <person name="Gray M.W."/>
            <person name="Holland P.W.H."/>
            <person name="King N."/>
            <person name="Lang F.B.F."/>
            <person name="Roger A.J."/>
            <person name="Ruiz-Trillo I."/>
            <person name="Lander E."/>
            <person name="Nusbaum C."/>
        </authorList>
    </citation>
    <scope>NUCLEOTIDE SEQUENCE [LARGE SCALE GENOMIC DNA]</scope>
    <source>
        <strain evidence="12">ATCC 38327</strain>
    </source>
</reference>
<dbReference type="CDD" id="cd20336">
    <property type="entry name" value="Rcat_RBR"/>
    <property type="match status" value="1"/>
</dbReference>
<dbReference type="Proteomes" id="UP000054350">
    <property type="component" value="Unassembled WGS sequence"/>
</dbReference>
<dbReference type="PROSITE" id="PS51873">
    <property type="entry name" value="TRIAD"/>
    <property type="match status" value="1"/>
</dbReference>
<keyword evidence="4 7" id="KW-0863">Zinc-finger</keyword>
<dbReference type="OrthoDB" id="10264956at2759"/>
<feature type="domain" description="RING-type" evidence="9">
    <location>
        <begin position="14"/>
        <end position="63"/>
    </location>
</feature>
<dbReference type="PROSITE" id="PS50089">
    <property type="entry name" value="ZF_RING_2"/>
    <property type="match status" value="1"/>
</dbReference>
<dbReference type="InterPro" id="IPR013083">
    <property type="entry name" value="Znf_RING/FYVE/PHD"/>
</dbReference>
<evidence type="ECO:0000259" key="9">
    <source>
        <dbReference type="PROSITE" id="PS50089"/>
    </source>
</evidence>
<keyword evidence="3" id="KW-0677">Repeat</keyword>
<evidence type="ECO:0000256" key="4">
    <source>
        <dbReference type="ARBA" id="ARBA00022771"/>
    </source>
</evidence>
<feature type="domain" description="RING-type" evidence="10">
    <location>
        <begin position="443"/>
        <end position="559"/>
    </location>
</feature>
<dbReference type="EMBL" id="GG745346">
    <property type="protein sequence ID" value="KNE65134.1"/>
    <property type="molecule type" value="Genomic_DNA"/>
</dbReference>
<dbReference type="Pfam" id="PF22191">
    <property type="entry name" value="IBR_1"/>
    <property type="match status" value="1"/>
</dbReference>
<accession>A0A0L0SS00</accession>
<evidence type="ECO:0000256" key="2">
    <source>
        <dbReference type="ARBA" id="ARBA00022723"/>
    </source>
</evidence>
<dbReference type="GO" id="GO:0016567">
    <property type="term" value="P:protein ubiquitination"/>
    <property type="evidence" value="ECO:0007669"/>
    <property type="project" value="InterPro"/>
</dbReference>
<evidence type="ECO:0000256" key="8">
    <source>
        <dbReference type="SAM" id="MobiDB-lite"/>
    </source>
</evidence>
<dbReference type="STRING" id="578462.A0A0L0SS00"/>
<evidence type="ECO:0008006" key="13">
    <source>
        <dbReference type="Google" id="ProtNLM"/>
    </source>
</evidence>
<dbReference type="InterPro" id="IPR031127">
    <property type="entry name" value="E3_UB_ligase_RBR"/>
</dbReference>